<feature type="compositionally biased region" description="Basic and acidic residues" evidence="8">
    <location>
        <begin position="39"/>
        <end position="53"/>
    </location>
</feature>
<dbReference type="SUPFAM" id="SSF57756">
    <property type="entry name" value="Retrovirus zinc finger-like domains"/>
    <property type="match status" value="1"/>
</dbReference>
<feature type="compositionally biased region" description="Basic and acidic residues" evidence="8">
    <location>
        <begin position="591"/>
        <end position="607"/>
    </location>
</feature>
<evidence type="ECO:0000256" key="6">
    <source>
        <dbReference type="ARBA" id="ARBA00023242"/>
    </source>
</evidence>
<comment type="similarity">
    <text evidence="2">Belongs to the ZCCHC8 family.</text>
</comment>
<dbReference type="SMART" id="SM00581">
    <property type="entry name" value="PSP"/>
    <property type="match status" value="1"/>
</dbReference>
<evidence type="ECO:0000256" key="7">
    <source>
        <dbReference type="PROSITE-ProRule" id="PRU00047"/>
    </source>
</evidence>
<dbReference type="InterPro" id="IPR036875">
    <property type="entry name" value="Znf_CCHC_sf"/>
</dbReference>
<dbReference type="PANTHER" id="PTHR13316">
    <property type="entry name" value="ZINC FINGER, CCHC DOMAIN CONTAINING 8"/>
    <property type="match status" value="1"/>
</dbReference>
<dbReference type="AlphaFoldDB" id="W9RG55"/>
<feature type="region of interest" description="Disordered" evidence="8">
    <location>
        <begin position="378"/>
        <end position="413"/>
    </location>
</feature>
<dbReference type="GO" id="GO:0008270">
    <property type="term" value="F:zinc ion binding"/>
    <property type="evidence" value="ECO:0007669"/>
    <property type="project" value="UniProtKB-KW"/>
</dbReference>
<dbReference type="STRING" id="981085.W9RG55"/>
<accession>W9RG55</accession>
<gene>
    <name evidence="10" type="ORF">L484_009142</name>
</gene>
<dbReference type="InterPro" id="IPR001878">
    <property type="entry name" value="Znf_CCHC"/>
</dbReference>
<proteinExistence type="inferred from homology"/>
<evidence type="ECO:0000313" key="10">
    <source>
        <dbReference type="EMBL" id="EXB72259.1"/>
    </source>
</evidence>
<sequence>MEAENFIVLLDSDDPACENGGGDNFDKEHIEVDSQGSSSKDKEDTLDNEDICHKSDIEDKNRIRLKEADPEKDLINGDSDMEIEDLNGVPVLTAAGYGLENNGIDSFSNDPRQAGSQSVTLADKDMKTTSENLVSNMDGAQREDGTWKLKAIQEKDLADNSSLLQVNVNLTDTAAVAEASKTTFGCEIGRVAVQDKISIRTKKREGYCILCLVNYTISGVKRSRVMFEEQQPSVCVKFNFLTRSSKYKLEELMQQWSEWQAQHHSSSQDPPEALESGEETYFSALHIGLEKASSVPFWIDKQTGKQQNNELSPLDCNSVPLYDRGFALGLTSDGGSSNVEGGLEIVEDAVRCFNCGSYNHALKECPKPRDNVAVNNARKQLKSKRNQNPSSRNPTRYYQNSPAGKYDGLKPGTLDPETRKLLGLRELDPPPWLGRMREIGYPPGYLDPDEEDQPSGITIYADGEGNKAEQEDGEIIEADNREPPRKMTVEFPGINGPIPENADRRIWTAAPASSDIYRNRLLRRSNHSSEPTGRSHHREERWSREFRDDGPPGVDQGFSPAMSTYLPRYGSSYESSYNSHSPRLNPPFGRFESDRGRRSHIRDEDYGHGSFGSSHYSSHVSPKEYGSARYWVDESRNDYDFDYSTLSRERQDRYRHLSKR</sequence>
<evidence type="ECO:0000256" key="1">
    <source>
        <dbReference type="ARBA" id="ARBA00004642"/>
    </source>
</evidence>
<feature type="compositionally biased region" description="Basic and acidic residues" evidence="8">
    <location>
        <begin position="537"/>
        <end position="550"/>
    </location>
</feature>
<name>W9RG55_9ROSA</name>
<dbReference type="PANTHER" id="PTHR13316:SF0">
    <property type="entry name" value="ZINC FINGER CCHC DOMAIN-CONTAINING PROTEIN 8"/>
    <property type="match status" value="1"/>
</dbReference>
<evidence type="ECO:0000256" key="8">
    <source>
        <dbReference type="SAM" id="MobiDB-lite"/>
    </source>
</evidence>
<dbReference type="Pfam" id="PF04046">
    <property type="entry name" value="PSP"/>
    <property type="match status" value="1"/>
</dbReference>
<dbReference type="Proteomes" id="UP000030645">
    <property type="component" value="Unassembled WGS sequence"/>
</dbReference>
<organism evidence="10 11">
    <name type="scientific">Morus notabilis</name>
    <dbReference type="NCBI Taxonomy" id="981085"/>
    <lineage>
        <taxon>Eukaryota</taxon>
        <taxon>Viridiplantae</taxon>
        <taxon>Streptophyta</taxon>
        <taxon>Embryophyta</taxon>
        <taxon>Tracheophyta</taxon>
        <taxon>Spermatophyta</taxon>
        <taxon>Magnoliopsida</taxon>
        <taxon>eudicotyledons</taxon>
        <taxon>Gunneridae</taxon>
        <taxon>Pentapetalae</taxon>
        <taxon>rosids</taxon>
        <taxon>fabids</taxon>
        <taxon>Rosales</taxon>
        <taxon>Moraceae</taxon>
        <taxon>Moreae</taxon>
        <taxon>Morus</taxon>
    </lineage>
</organism>
<feature type="compositionally biased region" description="Low complexity" evidence="8">
    <location>
        <begin position="611"/>
        <end position="620"/>
    </location>
</feature>
<keyword evidence="6" id="KW-0539">Nucleus</keyword>
<feature type="domain" description="CCHC-type" evidence="9">
    <location>
        <begin position="351"/>
        <end position="367"/>
    </location>
</feature>
<evidence type="ECO:0000256" key="5">
    <source>
        <dbReference type="ARBA" id="ARBA00022833"/>
    </source>
</evidence>
<feature type="region of interest" description="Disordered" evidence="8">
    <location>
        <begin position="523"/>
        <end position="622"/>
    </location>
</feature>
<comment type="subcellular location">
    <subcellularLocation>
        <location evidence="1">Nucleus</location>
        <location evidence="1">Nucleoplasm</location>
    </subcellularLocation>
</comment>
<dbReference type="PROSITE" id="PS50158">
    <property type="entry name" value="ZF_CCHC"/>
    <property type="match status" value="1"/>
</dbReference>
<dbReference type="GO" id="GO:0003723">
    <property type="term" value="F:RNA binding"/>
    <property type="evidence" value="ECO:0007669"/>
    <property type="project" value="TreeGrafter"/>
</dbReference>
<keyword evidence="11" id="KW-1185">Reference proteome</keyword>
<dbReference type="eggNOG" id="KOG2673">
    <property type="taxonomic scope" value="Eukaryota"/>
</dbReference>
<dbReference type="InterPro" id="IPR052115">
    <property type="entry name" value="NEXT_complex_subunit_ZCCHC8"/>
</dbReference>
<evidence type="ECO:0000256" key="3">
    <source>
        <dbReference type="ARBA" id="ARBA00022723"/>
    </source>
</evidence>
<feature type="region of interest" description="Disordered" evidence="8">
    <location>
        <begin position="10"/>
        <end position="53"/>
    </location>
</feature>
<protein>
    <submittedName>
        <fullName evidence="10">Zinc finger CCHC domain-containing protein 8</fullName>
    </submittedName>
</protein>
<evidence type="ECO:0000259" key="9">
    <source>
        <dbReference type="PROSITE" id="PS50158"/>
    </source>
</evidence>
<dbReference type="GO" id="GO:0005654">
    <property type="term" value="C:nucleoplasm"/>
    <property type="evidence" value="ECO:0007669"/>
    <property type="project" value="UniProtKB-SubCell"/>
</dbReference>
<reference evidence="11" key="1">
    <citation type="submission" date="2013-01" db="EMBL/GenBank/DDBJ databases">
        <title>Draft Genome Sequence of a Mulberry Tree, Morus notabilis C.K. Schneid.</title>
        <authorList>
            <person name="He N."/>
            <person name="Zhao S."/>
        </authorList>
    </citation>
    <scope>NUCLEOTIDE SEQUENCE</scope>
</reference>
<keyword evidence="3" id="KW-0479">Metal-binding</keyword>
<dbReference type="InterPro" id="IPR006568">
    <property type="entry name" value="PSP_pro-rich"/>
</dbReference>
<evidence type="ECO:0000256" key="2">
    <source>
        <dbReference type="ARBA" id="ARBA00007497"/>
    </source>
</evidence>
<feature type="compositionally biased region" description="Polar residues" evidence="8">
    <location>
        <begin position="386"/>
        <end position="402"/>
    </location>
</feature>
<feature type="compositionally biased region" description="Low complexity" evidence="8">
    <location>
        <begin position="569"/>
        <end position="581"/>
    </location>
</feature>
<keyword evidence="5" id="KW-0862">Zinc</keyword>
<dbReference type="GO" id="GO:0071013">
    <property type="term" value="C:catalytic step 2 spliceosome"/>
    <property type="evidence" value="ECO:0007669"/>
    <property type="project" value="TreeGrafter"/>
</dbReference>
<evidence type="ECO:0000256" key="4">
    <source>
        <dbReference type="ARBA" id="ARBA00022771"/>
    </source>
</evidence>
<evidence type="ECO:0000313" key="11">
    <source>
        <dbReference type="Proteomes" id="UP000030645"/>
    </source>
</evidence>
<keyword evidence="4 7" id="KW-0863">Zinc-finger</keyword>
<dbReference type="EMBL" id="KE344618">
    <property type="protein sequence ID" value="EXB72259.1"/>
    <property type="molecule type" value="Genomic_DNA"/>
</dbReference>